<keyword evidence="9" id="KW-0539">Nucleus</keyword>
<feature type="domain" description="C2H2-type" evidence="12">
    <location>
        <begin position="195"/>
        <end position="222"/>
    </location>
</feature>
<sequence>MNRTSTFPQSIDQESHWDGNSTAGTDVRYVSSNKAHENFDYFNSSKRSNALMREKFNNESLNIQNSAYRNVENRDSYSSPEFNQATLDDQLSVNHLSQYSKSHLYCNDKIKAQNCFQCQFCGKVSTDQKHQKKSRWRPKIAEICNEIGPYKFQKVVKPSIEQLRKGFSCNVCSKRFQTRTDLKRDISIHNGKKPFSCGICGKKFSRKDALSQHASVHTGKKPFSSDQGNKNIHSLTHFVNKRFQCSMCGKSFVRKDDFLKHKLKHHSDN</sequence>
<dbReference type="SMART" id="SM00355">
    <property type="entry name" value="ZnF_C2H2"/>
    <property type="match status" value="3"/>
</dbReference>
<dbReference type="Gene3D" id="3.30.160.60">
    <property type="entry name" value="Classic Zinc Finger"/>
    <property type="match status" value="3"/>
</dbReference>
<dbReference type="PANTHER" id="PTHR16515:SF49">
    <property type="entry name" value="GASTRULA ZINC FINGER PROTEIN XLCGF49.1-LIKE-RELATED"/>
    <property type="match status" value="1"/>
</dbReference>
<evidence type="ECO:0000256" key="7">
    <source>
        <dbReference type="ARBA" id="ARBA00023125"/>
    </source>
</evidence>
<evidence type="ECO:0000256" key="8">
    <source>
        <dbReference type="ARBA" id="ARBA00023163"/>
    </source>
</evidence>
<keyword evidence="4 10" id="KW-0863">Zinc-finger</keyword>
<accession>A0AAV4YCM3</accession>
<evidence type="ECO:0000256" key="2">
    <source>
        <dbReference type="ARBA" id="ARBA00022723"/>
    </source>
</evidence>
<dbReference type="FunFam" id="3.30.160.60:FF:000064">
    <property type="entry name" value="Early growth response protein 3"/>
    <property type="match status" value="1"/>
</dbReference>
<organism evidence="13 14">
    <name type="scientific">Caerostris extrusa</name>
    <name type="common">Bark spider</name>
    <name type="synonym">Caerostris bankana</name>
    <dbReference type="NCBI Taxonomy" id="172846"/>
    <lineage>
        <taxon>Eukaryota</taxon>
        <taxon>Metazoa</taxon>
        <taxon>Ecdysozoa</taxon>
        <taxon>Arthropoda</taxon>
        <taxon>Chelicerata</taxon>
        <taxon>Arachnida</taxon>
        <taxon>Araneae</taxon>
        <taxon>Araneomorphae</taxon>
        <taxon>Entelegynae</taxon>
        <taxon>Araneoidea</taxon>
        <taxon>Araneidae</taxon>
        <taxon>Caerostris</taxon>
    </lineage>
</organism>
<dbReference type="PANTHER" id="PTHR16515">
    <property type="entry name" value="PR DOMAIN ZINC FINGER PROTEIN"/>
    <property type="match status" value="1"/>
</dbReference>
<evidence type="ECO:0000256" key="5">
    <source>
        <dbReference type="ARBA" id="ARBA00022833"/>
    </source>
</evidence>
<gene>
    <name evidence="13" type="ORF">CEXT_113591</name>
</gene>
<evidence type="ECO:0000256" key="3">
    <source>
        <dbReference type="ARBA" id="ARBA00022737"/>
    </source>
</evidence>
<feature type="domain" description="C2H2-type" evidence="12">
    <location>
        <begin position="167"/>
        <end position="194"/>
    </location>
</feature>
<dbReference type="PROSITE" id="PS50157">
    <property type="entry name" value="ZINC_FINGER_C2H2_2"/>
    <property type="match status" value="3"/>
</dbReference>
<dbReference type="GO" id="GO:0005634">
    <property type="term" value="C:nucleus"/>
    <property type="evidence" value="ECO:0007669"/>
    <property type="project" value="UniProtKB-SubCell"/>
</dbReference>
<dbReference type="PROSITE" id="PS00028">
    <property type="entry name" value="ZINC_FINGER_C2H2_1"/>
    <property type="match status" value="2"/>
</dbReference>
<keyword evidence="3" id="KW-0677">Repeat</keyword>
<evidence type="ECO:0000256" key="1">
    <source>
        <dbReference type="ARBA" id="ARBA00004123"/>
    </source>
</evidence>
<evidence type="ECO:0000256" key="10">
    <source>
        <dbReference type="PROSITE-ProRule" id="PRU00042"/>
    </source>
</evidence>
<comment type="caution">
    <text evidence="13">The sequence shown here is derived from an EMBL/GenBank/DDBJ whole genome shotgun (WGS) entry which is preliminary data.</text>
</comment>
<dbReference type="Proteomes" id="UP001054945">
    <property type="component" value="Unassembled WGS sequence"/>
</dbReference>
<dbReference type="InterPro" id="IPR050331">
    <property type="entry name" value="Zinc_finger"/>
</dbReference>
<reference evidence="13 14" key="1">
    <citation type="submission" date="2021-06" db="EMBL/GenBank/DDBJ databases">
        <title>Caerostris extrusa draft genome.</title>
        <authorList>
            <person name="Kono N."/>
            <person name="Arakawa K."/>
        </authorList>
    </citation>
    <scope>NUCLEOTIDE SEQUENCE [LARGE SCALE GENOMIC DNA]</scope>
</reference>
<protein>
    <recommendedName>
        <fullName evidence="12">C2H2-type domain-containing protein</fullName>
    </recommendedName>
</protein>
<evidence type="ECO:0000256" key="6">
    <source>
        <dbReference type="ARBA" id="ARBA00023015"/>
    </source>
</evidence>
<keyword evidence="6" id="KW-0805">Transcription regulation</keyword>
<evidence type="ECO:0000256" key="11">
    <source>
        <dbReference type="SAM" id="MobiDB-lite"/>
    </source>
</evidence>
<dbReference type="InterPro" id="IPR036236">
    <property type="entry name" value="Znf_C2H2_sf"/>
</dbReference>
<keyword evidence="5" id="KW-0862">Zinc</keyword>
<dbReference type="AlphaFoldDB" id="A0AAV4YCM3"/>
<evidence type="ECO:0000259" key="12">
    <source>
        <dbReference type="PROSITE" id="PS50157"/>
    </source>
</evidence>
<dbReference type="GO" id="GO:0008270">
    <property type="term" value="F:zinc ion binding"/>
    <property type="evidence" value="ECO:0007669"/>
    <property type="project" value="UniProtKB-KW"/>
</dbReference>
<dbReference type="EMBL" id="BPLR01018991">
    <property type="protein sequence ID" value="GIZ03741.1"/>
    <property type="molecule type" value="Genomic_DNA"/>
</dbReference>
<evidence type="ECO:0000313" key="13">
    <source>
        <dbReference type="EMBL" id="GIZ03741.1"/>
    </source>
</evidence>
<name>A0AAV4YCM3_CAEEX</name>
<keyword evidence="7" id="KW-0238">DNA-binding</keyword>
<keyword evidence="14" id="KW-1185">Reference proteome</keyword>
<keyword evidence="2" id="KW-0479">Metal-binding</keyword>
<dbReference type="GO" id="GO:0003677">
    <property type="term" value="F:DNA binding"/>
    <property type="evidence" value="ECO:0007669"/>
    <property type="project" value="UniProtKB-KW"/>
</dbReference>
<dbReference type="Pfam" id="PF00096">
    <property type="entry name" value="zf-C2H2"/>
    <property type="match status" value="2"/>
</dbReference>
<dbReference type="GO" id="GO:0010468">
    <property type="term" value="P:regulation of gene expression"/>
    <property type="evidence" value="ECO:0007669"/>
    <property type="project" value="TreeGrafter"/>
</dbReference>
<dbReference type="SUPFAM" id="SSF57667">
    <property type="entry name" value="beta-beta-alpha zinc fingers"/>
    <property type="match status" value="2"/>
</dbReference>
<evidence type="ECO:0000256" key="4">
    <source>
        <dbReference type="ARBA" id="ARBA00022771"/>
    </source>
</evidence>
<comment type="subcellular location">
    <subcellularLocation>
        <location evidence="1">Nucleus</location>
    </subcellularLocation>
</comment>
<proteinExistence type="predicted"/>
<keyword evidence="8" id="KW-0804">Transcription</keyword>
<evidence type="ECO:0000313" key="14">
    <source>
        <dbReference type="Proteomes" id="UP001054945"/>
    </source>
</evidence>
<dbReference type="InterPro" id="IPR013087">
    <property type="entry name" value="Znf_C2H2_type"/>
</dbReference>
<evidence type="ECO:0000256" key="9">
    <source>
        <dbReference type="ARBA" id="ARBA00023242"/>
    </source>
</evidence>
<feature type="domain" description="C2H2-type" evidence="12">
    <location>
        <begin position="243"/>
        <end position="269"/>
    </location>
</feature>
<feature type="region of interest" description="Disordered" evidence="11">
    <location>
        <begin position="1"/>
        <end position="23"/>
    </location>
</feature>